<keyword evidence="1" id="KW-0808">Transferase</keyword>
<dbReference type="PANTHER" id="PTHR43861:SF3">
    <property type="entry name" value="PUTATIVE (AFU_ORTHOLOGUE AFUA_2G14390)-RELATED"/>
    <property type="match status" value="1"/>
</dbReference>
<evidence type="ECO:0000259" key="2">
    <source>
        <dbReference type="Pfam" id="PF23525"/>
    </source>
</evidence>
<sequence length="838" mass="91685">RSAFLYQDGVVLASTVRALDTLGLLHNPTSTTSFPGSGYLRVAWRALASSGWTEGTDTPSWTARGRFALQHRDRYRSLGEFLSGFTATDSEAWARPWDSGTQEAFSRQIDEHTRWRNTMPAGHLVVTHLDGALLVPALLSAQAQDKLRRPDGDTARLLTLVGWLDEQGAWSAQGRAGLDFVDHFGLVGSYLPMLAALEALGRGERVVSPGGHEWHCHRDLNVRASGAAHRRYFADADPLIQEAFAGPLRPRFIADMGCGDGSWLAHLHGLFGDSIRYIGVDASPVALERARVVLKEAGIEDPLLLTGDITDPGSLKELLAGHGLAIEQGLHIRSFIDHDRTFVGEPEPSGPSEAVPGWASGAYVGPDGRALSSTDVETDLVRHLRRWTPHVRDFGLVVLEAHCVAPALARQNLGRLHSPAFDTYHGLSHQYPVEHAAFLRCAALAGLQQTGHQERRYPSTGPFVAVSMNRFVVRGPALTTTRRPGLGQHQWVPAETLDRSDGEHLHRLLYFDGDLARPRGWAAGATAIVVNQVLAALEARTAVAQAGDVVRVLDYGAGTGFAALELLKSALEKGIPQLLAARGASFELHLVDIPSSWYARGYDLLAGFPWTRFHSLTDTHGRFRSLSEVLAGRQVDAAMANMVFHLLRPEPMGRAASALQEVLRPDGLLSWSAPDLGPAYPGSLLFHDPNRMLRGYWLNLLEGRGGWPGPVPAAVKRALELAAVTNQADRAAAQRRADRRILPSPQTVQAVSRSLEPGFEGVVQRRTFELLAEESLMTALVPANQREYLAEVQDPQVRTELVTHLLHERVFPQLRRGSAWTGPGLCIEWKLGRHVRRG</sequence>
<dbReference type="Proteomes" id="UP001138997">
    <property type="component" value="Unassembled WGS sequence"/>
</dbReference>
<feature type="domain" description="AprA-like MT2-like" evidence="2">
    <location>
        <begin position="213"/>
        <end position="469"/>
    </location>
</feature>
<comment type="caution">
    <text evidence="3">The sequence shown here is derived from an EMBL/GenBank/DDBJ whole genome shotgun (WGS) entry which is preliminary data.</text>
</comment>
<dbReference type="CDD" id="cd02440">
    <property type="entry name" value="AdoMet_MTases"/>
    <property type="match status" value="1"/>
</dbReference>
<dbReference type="SUPFAM" id="SSF53335">
    <property type="entry name" value="S-adenosyl-L-methionine-dependent methyltransferases"/>
    <property type="match status" value="2"/>
</dbReference>
<dbReference type="InterPro" id="IPR056393">
    <property type="entry name" value="AprA-like_MT2"/>
</dbReference>
<dbReference type="GO" id="GO:0008168">
    <property type="term" value="F:methyltransferase activity"/>
    <property type="evidence" value="ECO:0007669"/>
    <property type="project" value="UniProtKB-KW"/>
</dbReference>
<gene>
    <name evidence="3" type="ORF">LR394_32790</name>
</gene>
<reference evidence="3" key="1">
    <citation type="submission" date="2021-11" db="EMBL/GenBank/DDBJ databases">
        <title>Streptomyces corallinus and Kineosporia corallina sp. nov., two new coral-derived marine actinobacteria.</title>
        <authorList>
            <person name="Buangrab K."/>
            <person name="Sutthacheep M."/>
            <person name="Yeemin T."/>
            <person name="Harunari E."/>
            <person name="Igarashi Y."/>
            <person name="Sripreechasak P."/>
            <person name="Kanchanasin P."/>
            <person name="Tanasupawat S."/>
            <person name="Phongsopitanun W."/>
        </authorList>
    </citation>
    <scope>NUCLEOTIDE SEQUENCE</scope>
    <source>
        <strain evidence="3">JCM 31032</strain>
    </source>
</reference>
<keyword evidence="3" id="KW-0489">Methyltransferase</keyword>
<evidence type="ECO:0000256" key="1">
    <source>
        <dbReference type="ARBA" id="ARBA00022679"/>
    </source>
</evidence>
<protein>
    <submittedName>
        <fullName evidence="3">Methyltransferase domain-containing protein</fullName>
    </submittedName>
</protein>
<evidence type="ECO:0000313" key="4">
    <source>
        <dbReference type="Proteomes" id="UP001138997"/>
    </source>
</evidence>
<dbReference type="EMBL" id="JAJOMB010000024">
    <property type="protein sequence ID" value="MCD5315684.1"/>
    <property type="molecule type" value="Genomic_DNA"/>
</dbReference>
<name>A0A9X1SXC5_9ACTN</name>
<dbReference type="AlphaFoldDB" id="A0A9X1SXC5"/>
<dbReference type="PANTHER" id="PTHR43861">
    <property type="entry name" value="TRANS-ACONITATE 2-METHYLTRANSFERASE-RELATED"/>
    <property type="match status" value="1"/>
</dbReference>
<dbReference type="Gene3D" id="3.40.50.150">
    <property type="entry name" value="Vaccinia Virus protein VP39"/>
    <property type="match status" value="2"/>
</dbReference>
<dbReference type="Pfam" id="PF23525">
    <property type="entry name" value="Methyltransf_36"/>
    <property type="match status" value="1"/>
</dbReference>
<dbReference type="InterPro" id="IPR029063">
    <property type="entry name" value="SAM-dependent_MTases_sf"/>
</dbReference>
<dbReference type="RefSeq" id="WP_231448505.1">
    <property type="nucleotide sequence ID" value="NZ_JAJOMB010000024.1"/>
</dbReference>
<feature type="non-terminal residue" evidence="3">
    <location>
        <position position="1"/>
    </location>
</feature>
<dbReference type="GO" id="GO:0032259">
    <property type="term" value="P:methylation"/>
    <property type="evidence" value="ECO:0007669"/>
    <property type="project" value="UniProtKB-KW"/>
</dbReference>
<proteinExistence type="predicted"/>
<keyword evidence="4" id="KW-1185">Reference proteome</keyword>
<evidence type="ECO:0000313" key="3">
    <source>
        <dbReference type="EMBL" id="MCD5315684.1"/>
    </source>
</evidence>
<organism evidence="3 4">
    <name type="scientific">Kineosporia babensis</name>
    <dbReference type="NCBI Taxonomy" id="499548"/>
    <lineage>
        <taxon>Bacteria</taxon>
        <taxon>Bacillati</taxon>
        <taxon>Actinomycetota</taxon>
        <taxon>Actinomycetes</taxon>
        <taxon>Kineosporiales</taxon>
        <taxon>Kineosporiaceae</taxon>
        <taxon>Kineosporia</taxon>
    </lineage>
</organism>
<accession>A0A9X1SXC5</accession>